<feature type="domain" description="HTH luxR-type" evidence="5">
    <location>
        <begin position="148"/>
        <end position="213"/>
    </location>
</feature>
<dbReference type="SUPFAM" id="SSF46894">
    <property type="entry name" value="C-terminal effector domain of the bipartite response regulators"/>
    <property type="match status" value="1"/>
</dbReference>
<dbReference type="PANTHER" id="PTHR44688:SF16">
    <property type="entry name" value="DNA-BINDING TRANSCRIPTIONAL ACTIVATOR DEVR_DOSR"/>
    <property type="match status" value="1"/>
</dbReference>
<dbReference type="Pfam" id="PF00072">
    <property type="entry name" value="Response_reg"/>
    <property type="match status" value="1"/>
</dbReference>
<dbReference type="SMART" id="SM00448">
    <property type="entry name" value="REC"/>
    <property type="match status" value="1"/>
</dbReference>
<dbReference type="Proteomes" id="UP000656319">
    <property type="component" value="Unassembled WGS sequence"/>
</dbReference>
<dbReference type="InterPro" id="IPR000792">
    <property type="entry name" value="Tscrpt_reg_LuxR_C"/>
</dbReference>
<dbReference type="SUPFAM" id="SSF52172">
    <property type="entry name" value="CheY-like"/>
    <property type="match status" value="1"/>
</dbReference>
<feature type="domain" description="Response regulatory" evidence="6">
    <location>
        <begin position="15"/>
        <end position="132"/>
    </location>
</feature>
<dbReference type="PROSITE" id="PS50043">
    <property type="entry name" value="HTH_LUXR_2"/>
    <property type="match status" value="1"/>
</dbReference>
<gene>
    <name evidence="7" type="primary">tmoT_2</name>
    <name evidence="7" type="ORF">LMG27952_02865</name>
</gene>
<keyword evidence="4" id="KW-0597">Phosphoprotein</keyword>
<evidence type="ECO:0000256" key="2">
    <source>
        <dbReference type="ARBA" id="ARBA00023125"/>
    </source>
</evidence>
<dbReference type="InterPro" id="IPR011006">
    <property type="entry name" value="CheY-like_superfamily"/>
</dbReference>
<comment type="caution">
    <text evidence="7">The sequence shown here is derived from an EMBL/GenBank/DDBJ whole genome shotgun (WGS) entry which is preliminary data.</text>
</comment>
<dbReference type="Gene3D" id="1.10.10.10">
    <property type="entry name" value="Winged helix-like DNA-binding domain superfamily/Winged helix DNA-binding domain"/>
    <property type="match status" value="1"/>
</dbReference>
<dbReference type="InterPro" id="IPR036388">
    <property type="entry name" value="WH-like_DNA-bd_sf"/>
</dbReference>
<evidence type="ECO:0000259" key="6">
    <source>
        <dbReference type="PROSITE" id="PS50110"/>
    </source>
</evidence>
<name>A0ABN7HS69_9BURK</name>
<dbReference type="PANTHER" id="PTHR44688">
    <property type="entry name" value="DNA-BINDING TRANSCRIPTIONAL ACTIVATOR DEVR_DOSR"/>
    <property type="match status" value="1"/>
</dbReference>
<keyword evidence="3" id="KW-0804">Transcription</keyword>
<keyword evidence="1" id="KW-0805">Transcription regulation</keyword>
<evidence type="ECO:0000256" key="4">
    <source>
        <dbReference type="PROSITE-ProRule" id="PRU00169"/>
    </source>
</evidence>
<dbReference type="EMBL" id="CAJHCQ010000006">
    <property type="protein sequence ID" value="CAD6534011.1"/>
    <property type="molecule type" value="Genomic_DNA"/>
</dbReference>
<protein>
    <submittedName>
        <fullName evidence="7">Response regulator protein TmoT</fullName>
    </submittedName>
</protein>
<dbReference type="CDD" id="cd06170">
    <property type="entry name" value="LuxR_C_like"/>
    <property type="match status" value="1"/>
</dbReference>
<evidence type="ECO:0000256" key="1">
    <source>
        <dbReference type="ARBA" id="ARBA00023015"/>
    </source>
</evidence>
<dbReference type="InterPro" id="IPR016032">
    <property type="entry name" value="Sig_transdc_resp-reg_C-effctor"/>
</dbReference>
<accession>A0ABN7HS69</accession>
<sequence length="226" mass="24679">MNDKHAVTLSGEAPTVFLVDDDDDVRESLEQLLRSVGMKASAFSRGEALIDAFEGGTIRSPACIVLDVRLRGASGLMVQRALSQRGIAHPIIFITGHGDIVMTVKAMKAGAVNFLTKPVRDQDLLEAIAEAVDLDRRRMADVAAAQDIRSRWLELTPRQRQVMHFVACGASNREIADELGITEITVKIYRGEGMRRLGTKTLSEFLSKAEILGIVDGTVHDLLNAN</sequence>
<evidence type="ECO:0000256" key="3">
    <source>
        <dbReference type="ARBA" id="ARBA00023163"/>
    </source>
</evidence>
<keyword evidence="2" id="KW-0238">DNA-binding</keyword>
<dbReference type="SMART" id="SM00421">
    <property type="entry name" value="HTH_LUXR"/>
    <property type="match status" value="1"/>
</dbReference>
<evidence type="ECO:0000313" key="7">
    <source>
        <dbReference type="EMBL" id="CAD6534011.1"/>
    </source>
</evidence>
<keyword evidence="8" id="KW-1185">Reference proteome</keyword>
<evidence type="ECO:0000259" key="5">
    <source>
        <dbReference type="PROSITE" id="PS50043"/>
    </source>
</evidence>
<organism evidence="7 8">
    <name type="scientific">Paraburkholderia hiiakae</name>
    <dbReference type="NCBI Taxonomy" id="1081782"/>
    <lineage>
        <taxon>Bacteria</taxon>
        <taxon>Pseudomonadati</taxon>
        <taxon>Pseudomonadota</taxon>
        <taxon>Betaproteobacteria</taxon>
        <taxon>Burkholderiales</taxon>
        <taxon>Burkholderiaceae</taxon>
        <taxon>Paraburkholderia</taxon>
    </lineage>
</organism>
<dbReference type="Pfam" id="PF00196">
    <property type="entry name" value="GerE"/>
    <property type="match status" value="1"/>
</dbReference>
<dbReference type="InterPro" id="IPR001789">
    <property type="entry name" value="Sig_transdc_resp-reg_receiver"/>
</dbReference>
<dbReference type="Gene3D" id="3.40.50.2300">
    <property type="match status" value="1"/>
</dbReference>
<evidence type="ECO:0000313" key="8">
    <source>
        <dbReference type="Proteomes" id="UP000656319"/>
    </source>
</evidence>
<feature type="modified residue" description="4-aspartylphosphate" evidence="4">
    <location>
        <position position="67"/>
    </location>
</feature>
<proteinExistence type="predicted"/>
<dbReference type="PROSITE" id="PS50110">
    <property type="entry name" value="RESPONSE_REGULATORY"/>
    <property type="match status" value="1"/>
</dbReference>
<reference evidence="7 8" key="1">
    <citation type="submission" date="2020-10" db="EMBL/GenBank/DDBJ databases">
        <authorList>
            <person name="Peeters C."/>
        </authorList>
    </citation>
    <scope>NUCLEOTIDE SEQUENCE [LARGE SCALE GENOMIC DNA]</scope>
    <source>
        <strain evidence="7 8">LMG 27952</strain>
    </source>
</reference>
<dbReference type="PRINTS" id="PR00038">
    <property type="entry name" value="HTHLUXR"/>
</dbReference>